<keyword evidence="3 7" id="KW-0812">Transmembrane</keyword>
<keyword evidence="5 7" id="KW-0472">Membrane</keyword>
<protein>
    <recommendedName>
        <fullName evidence="8">G-protein coupled receptors family 1 profile domain-containing protein</fullName>
    </recommendedName>
</protein>
<dbReference type="AlphaFoldDB" id="A0A9D4BDY9"/>
<keyword evidence="2" id="KW-1003">Cell membrane</keyword>
<dbReference type="GO" id="GO:0004930">
    <property type="term" value="F:G protein-coupled receptor activity"/>
    <property type="evidence" value="ECO:0007669"/>
    <property type="project" value="InterPro"/>
</dbReference>
<organism evidence="9 10">
    <name type="scientific">Dreissena polymorpha</name>
    <name type="common">Zebra mussel</name>
    <name type="synonym">Mytilus polymorpha</name>
    <dbReference type="NCBI Taxonomy" id="45954"/>
    <lineage>
        <taxon>Eukaryota</taxon>
        <taxon>Metazoa</taxon>
        <taxon>Spiralia</taxon>
        <taxon>Lophotrochozoa</taxon>
        <taxon>Mollusca</taxon>
        <taxon>Bivalvia</taxon>
        <taxon>Autobranchia</taxon>
        <taxon>Heteroconchia</taxon>
        <taxon>Euheterodonta</taxon>
        <taxon>Imparidentia</taxon>
        <taxon>Neoheterodontei</taxon>
        <taxon>Myida</taxon>
        <taxon>Dreissenoidea</taxon>
        <taxon>Dreissenidae</taxon>
        <taxon>Dreissena</taxon>
    </lineage>
</organism>
<gene>
    <name evidence="9" type="ORF">DPMN_193174</name>
</gene>
<evidence type="ECO:0000256" key="4">
    <source>
        <dbReference type="ARBA" id="ARBA00022989"/>
    </source>
</evidence>
<dbReference type="InterPro" id="IPR017452">
    <property type="entry name" value="GPCR_Rhodpsn_7TM"/>
</dbReference>
<dbReference type="GO" id="GO:0042277">
    <property type="term" value="F:peptide binding"/>
    <property type="evidence" value="ECO:0007669"/>
    <property type="project" value="TreeGrafter"/>
</dbReference>
<sequence length="214" mass="24415">MVVVISLTFIASWTPLYLVSIVSQLQQDSFLKKSNFIFTMLITHFCGFVNSCLNPIIYTAMSQKFRRSFKDIFKRVWYCCTCNASGKSRLRYGVSHRFTSTLHRTLTETDAHHIALQEHVKYNGSLRSPKSDAKSSSSGTNPELRQLKTNEIVIVNKNIVKDSRPDSQCGDDIDHSCEDKHEFKPQRKGILKIKADLTQATSRVCKDYPFVAKP</sequence>
<keyword evidence="10" id="KW-1185">Reference proteome</keyword>
<evidence type="ECO:0000256" key="2">
    <source>
        <dbReference type="ARBA" id="ARBA00022475"/>
    </source>
</evidence>
<comment type="caution">
    <text evidence="9">The sequence shown here is derived from an EMBL/GenBank/DDBJ whole genome shotgun (WGS) entry which is preliminary data.</text>
</comment>
<dbReference type="EMBL" id="JAIWYP010000041">
    <property type="protein sequence ID" value="KAH3691227.1"/>
    <property type="molecule type" value="Genomic_DNA"/>
</dbReference>
<feature type="domain" description="G-protein coupled receptors family 1 profile" evidence="8">
    <location>
        <begin position="1"/>
        <end position="58"/>
    </location>
</feature>
<evidence type="ECO:0000313" key="9">
    <source>
        <dbReference type="EMBL" id="KAH3691227.1"/>
    </source>
</evidence>
<dbReference type="GO" id="GO:0005886">
    <property type="term" value="C:plasma membrane"/>
    <property type="evidence" value="ECO:0007669"/>
    <property type="project" value="UniProtKB-SubCell"/>
</dbReference>
<evidence type="ECO:0000256" key="7">
    <source>
        <dbReference type="SAM" id="Phobius"/>
    </source>
</evidence>
<reference evidence="9" key="1">
    <citation type="journal article" date="2019" name="bioRxiv">
        <title>The Genome of the Zebra Mussel, Dreissena polymorpha: A Resource for Invasive Species Research.</title>
        <authorList>
            <person name="McCartney M.A."/>
            <person name="Auch B."/>
            <person name="Kono T."/>
            <person name="Mallez S."/>
            <person name="Zhang Y."/>
            <person name="Obille A."/>
            <person name="Becker A."/>
            <person name="Abrahante J.E."/>
            <person name="Garbe J."/>
            <person name="Badalamenti J.P."/>
            <person name="Herman A."/>
            <person name="Mangelson H."/>
            <person name="Liachko I."/>
            <person name="Sullivan S."/>
            <person name="Sone E.D."/>
            <person name="Koren S."/>
            <person name="Silverstein K.A.T."/>
            <person name="Beckman K.B."/>
            <person name="Gohl D.M."/>
        </authorList>
    </citation>
    <scope>NUCLEOTIDE SEQUENCE</scope>
    <source>
        <strain evidence="9">Duluth1</strain>
        <tissue evidence="9">Whole animal</tissue>
    </source>
</reference>
<dbReference type="Proteomes" id="UP000828390">
    <property type="component" value="Unassembled WGS sequence"/>
</dbReference>
<dbReference type="Pfam" id="PF00001">
    <property type="entry name" value="7tm_1"/>
    <property type="match status" value="1"/>
</dbReference>
<evidence type="ECO:0000256" key="3">
    <source>
        <dbReference type="ARBA" id="ARBA00022692"/>
    </source>
</evidence>
<accession>A0A9D4BDY9</accession>
<feature type="transmembrane region" description="Helical" evidence="7">
    <location>
        <begin position="36"/>
        <end position="60"/>
    </location>
</feature>
<evidence type="ECO:0000259" key="8">
    <source>
        <dbReference type="PROSITE" id="PS50262"/>
    </source>
</evidence>
<dbReference type="InterPro" id="IPR000276">
    <property type="entry name" value="GPCR_Rhodpsn"/>
</dbReference>
<dbReference type="SUPFAM" id="SSF81321">
    <property type="entry name" value="Family A G protein-coupled receptor-like"/>
    <property type="match status" value="1"/>
</dbReference>
<dbReference type="Gene3D" id="1.20.1070.10">
    <property type="entry name" value="Rhodopsin 7-helix transmembrane proteins"/>
    <property type="match status" value="1"/>
</dbReference>
<name>A0A9D4BDY9_DREPO</name>
<dbReference type="PANTHER" id="PTHR24241">
    <property type="entry name" value="NEUROPEPTIDE RECEPTOR-RELATED G-PROTEIN COUPLED RECEPTOR"/>
    <property type="match status" value="1"/>
</dbReference>
<dbReference type="GO" id="GO:0032870">
    <property type="term" value="P:cellular response to hormone stimulus"/>
    <property type="evidence" value="ECO:0007669"/>
    <property type="project" value="TreeGrafter"/>
</dbReference>
<evidence type="ECO:0000256" key="5">
    <source>
        <dbReference type="ARBA" id="ARBA00023136"/>
    </source>
</evidence>
<evidence type="ECO:0000256" key="6">
    <source>
        <dbReference type="ARBA" id="ARBA00023170"/>
    </source>
</evidence>
<evidence type="ECO:0000256" key="1">
    <source>
        <dbReference type="ARBA" id="ARBA00004651"/>
    </source>
</evidence>
<comment type="subcellular location">
    <subcellularLocation>
        <location evidence="1">Cell membrane</location>
        <topology evidence="1">Multi-pass membrane protein</topology>
    </subcellularLocation>
</comment>
<dbReference type="PANTHER" id="PTHR24241:SF76">
    <property type="entry name" value="NEUROPEPTIDE SIFAMIDE RECEPTOR"/>
    <property type="match status" value="1"/>
</dbReference>
<evidence type="ECO:0000313" key="10">
    <source>
        <dbReference type="Proteomes" id="UP000828390"/>
    </source>
</evidence>
<keyword evidence="4 7" id="KW-1133">Transmembrane helix</keyword>
<reference evidence="9" key="2">
    <citation type="submission" date="2020-11" db="EMBL/GenBank/DDBJ databases">
        <authorList>
            <person name="McCartney M.A."/>
            <person name="Auch B."/>
            <person name="Kono T."/>
            <person name="Mallez S."/>
            <person name="Becker A."/>
            <person name="Gohl D.M."/>
            <person name="Silverstein K.A.T."/>
            <person name="Koren S."/>
            <person name="Bechman K.B."/>
            <person name="Herman A."/>
            <person name="Abrahante J.E."/>
            <person name="Garbe J."/>
        </authorList>
    </citation>
    <scope>NUCLEOTIDE SEQUENCE</scope>
    <source>
        <strain evidence="9">Duluth1</strain>
        <tissue evidence="9">Whole animal</tissue>
    </source>
</reference>
<keyword evidence="6" id="KW-0675">Receptor</keyword>
<proteinExistence type="predicted"/>
<dbReference type="PROSITE" id="PS50262">
    <property type="entry name" value="G_PROTEIN_RECEP_F1_2"/>
    <property type="match status" value="1"/>
</dbReference>